<dbReference type="Proteomes" id="UP000283387">
    <property type="component" value="Unassembled WGS sequence"/>
</dbReference>
<dbReference type="InterPro" id="IPR052927">
    <property type="entry name" value="DCC_oxidoreductase"/>
</dbReference>
<dbReference type="OrthoDB" id="9785438at2"/>
<evidence type="ECO:0000313" key="1">
    <source>
        <dbReference type="EMBL" id="RKD86422.1"/>
    </source>
</evidence>
<dbReference type="InterPro" id="IPR007263">
    <property type="entry name" value="DCC1-like"/>
</dbReference>
<dbReference type="GO" id="GO:0015035">
    <property type="term" value="F:protein-disulfide reductase activity"/>
    <property type="evidence" value="ECO:0007669"/>
    <property type="project" value="InterPro"/>
</dbReference>
<dbReference type="RefSeq" id="WP_120275120.1">
    <property type="nucleotide sequence ID" value="NZ_RAPN01000004.1"/>
</dbReference>
<dbReference type="EMBL" id="RAPN01000004">
    <property type="protein sequence ID" value="RKD86422.1"/>
    <property type="molecule type" value="Genomic_DNA"/>
</dbReference>
<reference evidence="1 2" key="1">
    <citation type="submission" date="2018-09" db="EMBL/GenBank/DDBJ databases">
        <title>Genomic Encyclopedia of Archaeal and Bacterial Type Strains, Phase II (KMG-II): from individual species to whole genera.</title>
        <authorList>
            <person name="Goeker M."/>
        </authorList>
    </citation>
    <scope>NUCLEOTIDE SEQUENCE [LARGE SCALE GENOMIC DNA]</scope>
    <source>
        <strain evidence="1 2">DSM 27148</strain>
    </source>
</reference>
<proteinExistence type="predicted"/>
<gene>
    <name evidence="1" type="ORF">BC643_4115</name>
</gene>
<name>A0A419VWP6_9BACT</name>
<keyword evidence="2" id="KW-1185">Reference proteome</keyword>
<evidence type="ECO:0000313" key="2">
    <source>
        <dbReference type="Proteomes" id="UP000283387"/>
    </source>
</evidence>
<dbReference type="AlphaFoldDB" id="A0A419VWP6"/>
<dbReference type="PANTHER" id="PTHR33639:SF2">
    <property type="entry name" value="DUF393 DOMAIN-CONTAINING PROTEIN"/>
    <property type="match status" value="1"/>
</dbReference>
<dbReference type="Pfam" id="PF04134">
    <property type="entry name" value="DCC1-like"/>
    <property type="match status" value="1"/>
</dbReference>
<organism evidence="1 2">
    <name type="scientific">Mangrovibacterium diazotrophicum</name>
    <dbReference type="NCBI Taxonomy" id="1261403"/>
    <lineage>
        <taxon>Bacteria</taxon>
        <taxon>Pseudomonadati</taxon>
        <taxon>Bacteroidota</taxon>
        <taxon>Bacteroidia</taxon>
        <taxon>Marinilabiliales</taxon>
        <taxon>Prolixibacteraceae</taxon>
        <taxon>Mangrovibacterium</taxon>
    </lineage>
</organism>
<accession>A0A419VWP6</accession>
<sequence length="135" mass="15754">MIELPEGKSLILFDGYCHLCSGVVQRILKFDSKRIFVFAPLESEVGTKWRAHFQIPDSVDSIILIEKSEAFIYADAALKIAGELGGIWRIFQIGYMLPKSWRDAIYRWIARNRMHWFGRRSACWLPDDSLKDRFL</sequence>
<dbReference type="PANTHER" id="PTHR33639">
    <property type="entry name" value="THIOL-DISULFIDE OXIDOREDUCTASE DCC"/>
    <property type="match status" value="1"/>
</dbReference>
<comment type="caution">
    <text evidence="1">The sequence shown here is derived from an EMBL/GenBank/DDBJ whole genome shotgun (WGS) entry which is preliminary data.</text>
</comment>
<protein>
    <submittedName>
        <fullName evidence="1">Putative DCC family thiol-disulfide oxidoreductase YuxK</fullName>
    </submittedName>
</protein>